<reference evidence="1" key="2">
    <citation type="submission" date="2022-06" db="UniProtKB">
        <authorList>
            <consortium name="EnsemblMetazoa"/>
        </authorList>
    </citation>
    <scope>IDENTIFICATION</scope>
    <source>
        <strain evidence="1">PS312</strain>
    </source>
</reference>
<dbReference type="AlphaFoldDB" id="A0A2A6BFV3"/>
<name>A0A2A6BFV3_PRIPA</name>
<evidence type="ECO:0000313" key="1">
    <source>
        <dbReference type="EnsemblMetazoa" id="PPA00464.1"/>
    </source>
</evidence>
<keyword evidence="2" id="KW-1185">Reference proteome</keyword>
<organism evidence="1 2">
    <name type="scientific">Pristionchus pacificus</name>
    <name type="common">Parasitic nematode worm</name>
    <dbReference type="NCBI Taxonomy" id="54126"/>
    <lineage>
        <taxon>Eukaryota</taxon>
        <taxon>Metazoa</taxon>
        <taxon>Ecdysozoa</taxon>
        <taxon>Nematoda</taxon>
        <taxon>Chromadorea</taxon>
        <taxon>Rhabditida</taxon>
        <taxon>Rhabditina</taxon>
        <taxon>Diplogasteromorpha</taxon>
        <taxon>Diplogasteroidea</taxon>
        <taxon>Neodiplogasteridae</taxon>
        <taxon>Pristionchus</taxon>
    </lineage>
</organism>
<dbReference type="Proteomes" id="UP000005239">
    <property type="component" value="Unassembled WGS sequence"/>
</dbReference>
<proteinExistence type="predicted"/>
<sequence length="125" mass="13542">MLTILLLLPSTVIALGDLWCHSGGHKDYSPMQCEPQTLECYKYVCTETNYEDADFVSRGCGVSLATTATGLPNESCHQAMSVCETLGGKGECHLCNNKHMCNSVSKSPILILTALITSLIAIRQM</sequence>
<gene>
    <name evidence="1" type="primary">WBGene00090018</name>
</gene>
<reference evidence="2" key="1">
    <citation type="journal article" date="2008" name="Nat. Genet.">
        <title>The Pristionchus pacificus genome provides a unique perspective on nematode lifestyle and parasitism.</title>
        <authorList>
            <person name="Dieterich C."/>
            <person name="Clifton S.W."/>
            <person name="Schuster L.N."/>
            <person name="Chinwalla A."/>
            <person name="Delehaunty K."/>
            <person name="Dinkelacker I."/>
            <person name="Fulton L."/>
            <person name="Fulton R."/>
            <person name="Godfrey J."/>
            <person name="Minx P."/>
            <person name="Mitreva M."/>
            <person name="Roeseler W."/>
            <person name="Tian H."/>
            <person name="Witte H."/>
            <person name="Yang S.P."/>
            <person name="Wilson R.K."/>
            <person name="Sommer R.J."/>
        </authorList>
    </citation>
    <scope>NUCLEOTIDE SEQUENCE [LARGE SCALE GENOMIC DNA]</scope>
    <source>
        <strain evidence="2">PS312</strain>
    </source>
</reference>
<protein>
    <submittedName>
        <fullName evidence="1">Uncharacterized protein</fullName>
    </submittedName>
</protein>
<evidence type="ECO:0000313" key="2">
    <source>
        <dbReference type="Proteomes" id="UP000005239"/>
    </source>
</evidence>
<accession>A0A2A6BFV3</accession>
<dbReference type="EnsemblMetazoa" id="PPA00464.1">
    <property type="protein sequence ID" value="PPA00464.1"/>
    <property type="gene ID" value="WBGene00090018"/>
</dbReference>
<dbReference type="OrthoDB" id="5804138at2759"/>
<accession>A0A8R1Y2E8</accession>